<protein>
    <submittedName>
        <fullName evidence="4">Acyl-CoA synthetase (AMP-forming)/AMP-acid ligase II</fullName>
    </submittedName>
</protein>
<dbReference type="SUPFAM" id="SSF47336">
    <property type="entry name" value="ACP-like"/>
    <property type="match status" value="1"/>
</dbReference>
<proteinExistence type="predicted"/>
<dbReference type="Gene3D" id="1.10.1200.10">
    <property type="entry name" value="ACP-like"/>
    <property type="match status" value="1"/>
</dbReference>
<dbReference type="PANTHER" id="PTHR44845:SF6">
    <property type="entry name" value="BETA-ALANINE-ACTIVATING ENZYME"/>
    <property type="match status" value="1"/>
</dbReference>
<evidence type="ECO:0000313" key="4">
    <source>
        <dbReference type="EMBL" id="SDF02072.1"/>
    </source>
</evidence>
<dbReference type="Gene3D" id="3.30.300.30">
    <property type="match status" value="1"/>
</dbReference>
<reference evidence="5" key="1">
    <citation type="submission" date="2016-10" db="EMBL/GenBank/DDBJ databases">
        <authorList>
            <person name="Varghese N."/>
            <person name="Submissions S."/>
        </authorList>
    </citation>
    <scope>NUCLEOTIDE SEQUENCE [LARGE SCALE GENOMIC DNA]</scope>
    <source>
        <strain evidence="5">DSM 21424</strain>
    </source>
</reference>
<dbReference type="InterPro" id="IPR036736">
    <property type="entry name" value="ACP-like_sf"/>
</dbReference>
<dbReference type="InterPro" id="IPR000873">
    <property type="entry name" value="AMP-dep_synth/lig_dom"/>
</dbReference>
<evidence type="ECO:0000259" key="3">
    <source>
        <dbReference type="SMART" id="SM00823"/>
    </source>
</evidence>
<dbReference type="OrthoDB" id="9803968at2"/>
<dbReference type="InterPro" id="IPR013120">
    <property type="entry name" value="FAR_NAD-bd"/>
</dbReference>
<dbReference type="GO" id="GO:0016874">
    <property type="term" value="F:ligase activity"/>
    <property type="evidence" value="ECO:0007669"/>
    <property type="project" value="UniProtKB-KW"/>
</dbReference>
<sequence>MPPAPSVAAELVRAIARHDARPAMADEARRLSYGQLGRFAARLAPDLAGAGAVGVFGAPGLAMAASATACVIHGRPFVHLDPAMPQSVLEGIVTELGVSLVLTCQPPAPGQLPPACPALDTPPLLDDLDAAAPDAPLHAAPVAPGDPIYLVATSGTTGRPKCIPVTQEAAQLSYDWRDAHTPYAPGLRVGIYIFAIWEMFRPLRMGAELLFPAANTLMAPRGLAAFLAENRIDEMLFTPSFLDTFLSALDRDTARALPLRRVVLNGEVVGDALARAAHDKLPQAELWNLYSICETHDICMSRLAEPSGEAAASVGVPMPHLRAVILDEADAPCPPGTPGRLHFEGPRMLGPGYVNRPEETALRFRELTLEGRAARLYDTGDQAWVDADGALHIIGRIAHMLKLRGHSIQTRELTDTLAERLGFWQAVPRVAEIGVRGQSLVFYYAADAAQARDNARRWGLAPGTNRLPAALAEDLRAVLPAYCLPAFLVQLDTIPLHPVSGKADLRALPPVTDDAAPDSGAAASPVIAAAARAMGCGAETIDPALSFHDQGGDSLMCVSLILDLERAFDRPVDFELAMNVPLQRLERLLSAAEPCAAAPDFDRPGILLTGATGFLGGHVLARAARDLPPGEVIYCLVRDKRRDARDRLEDTARRHGVPEGRYVMVPGTLDAPRFGLDRSAHDALAASVRSVVHCAALVNMAVGREEMRDWSARGIETVLAFCRAAGADLRFSSSSAVFPDRGGPWPEGPAAPWDGCTGYGAAKIAAEAAITASGLPAAIIRLPSLYDLDAPNPRDICEILLAAAFAAGAVPQGMRFPMTDVTAAAALLLGPVTGADAPVYNLIPDARVMPEAATPLTARDWLATVDLPAGIARVVAEAPDTLTVDAGFETAAARAAWARVSDAPFAAICDAGALLARRRAAYQSEPALT</sequence>
<dbReference type="InterPro" id="IPR045851">
    <property type="entry name" value="AMP-bd_C_sf"/>
</dbReference>
<dbReference type="SMART" id="SM00823">
    <property type="entry name" value="PKS_PP"/>
    <property type="match status" value="1"/>
</dbReference>
<evidence type="ECO:0000313" key="5">
    <source>
        <dbReference type="Proteomes" id="UP000198922"/>
    </source>
</evidence>
<dbReference type="InterPro" id="IPR036291">
    <property type="entry name" value="NAD(P)-bd_dom_sf"/>
</dbReference>
<dbReference type="AlphaFoldDB" id="A0A1G7HNQ1"/>
<dbReference type="SUPFAM" id="SSF51735">
    <property type="entry name" value="NAD(P)-binding Rossmann-fold domains"/>
    <property type="match status" value="1"/>
</dbReference>
<dbReference type="InterPro" id="IPR042099">
    <property type="entry name" value="ANL_N_sf"/>
</dbReference>
<keyword evidence="5" id="KW-1185">Reference proteome</keyword>
<dbReference type="STRING" id="521013.SAMN04488567_3235"/>
<dbReference type="GO" id="GO:0031177">
    <property type="term" value="F:phosphopantetheine binding"/>
    <property type="evidence" value="ECO:0007669"/>
    <property type="project" value="InterPro"/>
</dbReference>
<dbReference type="Gene3D" id="3.40.50.12780">
    <property type="entry name" value="N-terminal domain of ligase-like"/>
    <property type="match status" value="1"/>
</dbReference>
<dbReference type="Gene3D" id="3.40.50.720">
    <property type="entry name" value="NAD(P)-binding Rossmann-like Domain"/>
    <property type="match status" value="1"/>
</dbReference>
<dbReference type="PROSITE" id="PS00455">
    <property type="entry name" value="AMP_BINDING"/>
    <property type="match status" value="1"/>
</dbReference>
<evidence type="ECO:0000256" key="2">
    <source>
        <dbReference type="ARBA" id="ARBA00022553"/>
    </source>
</evidence>
<dbReference type="Pfam" id="PF07993">
    <property type="entry name" value="NAD_binding_4"/>
    <property type="match status" value="1"/>
</dbReference>
<dbReference type="RefSeq" id="WP_090113681.1">
    <property type="nucleotide sequence ID" value="NZ_FNAT01000006.1"/>
</dbReference>
<dbReference type="Proteomes" id="UP000198922">
    <property type="component" value="Unassembled WGS sequence"/>
</dbReference>
<dbReference type="SUPFAM" id="SSF56801">
    <property type="entry name" value="Acetyl-CoA synthetase-like"/>
    <property type="match status" value="1"/>
</dbReference>
<dbReference type="InterPro" id="IPR020806">
    <property type="entry name" value="PKS_PP-bd"/>
</dbReference>
<dbReference type="Pfam" id="PF00501">
    <property type="entry name" value="AMP-binding"/>
    <property type="match status" value="1"/>
</dbReference>
<keyword evidence="1" id="KW-0596">Phosphopantetheine</keyword>
<dbReference type="PANTHER" id="PTHR44845">
    <property type="entry name" value="CARRIER DOMAIN-CONTAINING PROTEIN"/>
    <property type="match status" value="1"/>
</dbReference>
<name>A0A1G7HNQ1_9RHOB</name>
<dbReference type="EMBL" id="FNAT01000006">
    <property type="protein sequence ID" value="SDF02072.1"/>
    <property type="molecule type" value="Genomic_DNA"/>
</dbReference>
<organism evidence="4 5">
    <name type="scientific">Limimaricola pyoseonensis</name>
    <dbReference type="NCBI Taxonomy" id="521013"/>
    <lineage>
        <taxon>Bacteria</taxon>
        <taxon>Pseudomonadati</taxon>
        <taxon>Pseudomonadota</taxon>
        <taxon>Alphaproteobacteria</taxon>
        <taxon>Rhodobacterales</taxon>
        <taxon>Paracoccaceae</taxon>
        <taxon>Limimaricola</taxon>
    </lineage>
</organism>
<keyword evidence="4" id="KW-0436">Ligase</keyword>
<dbReference type="InterPro" id="IPR020845">
    <property type="entry name" value="AMP-binding_CS"/>
</dbReference>
<accession>A0A1G7HNQ1</accession>
<dbReference type="Pfam" id="PF00550">
    <property type="entry name" value="PP-binding"/>
    <property type="match status" value="1"/>
</dbReference>
<gene>
    <name evidence="4" type="ORF">SAMN04488567_3235</name>
</gene>
<keyword evidence="2" id="KW-0597">Phosphoprotein</keyword>
<evidence type="ECO:0000256" key="1">
    <source>
        <dbReference type="ARBA" id="ARBA00022450"/>
    </source>
</evidence>
<feature type="domain" description="Polyketide synthase-like phosphopantetheine-binding" evidence="3">
    <location>
        <begin position="523"/>
        <end position="589"/>
    </location>
</feature>
<dbReference type="InterPro" id="IPR009081">
    <property type="entry name" value="PP-bd_ACP"/>
</dbReference>